<feature type="domain" description="Transposase (putative) YhgA-like" evidence="1">
    <location>
        <begin position="5"/>
        <end position="203"/>
    </location>
</feature>
<comment type="caution">
    <text evidence="2">The sequence shown here is derived from an EMBL/GenBank/DDBJ whole genome shotgun (WGS) entry which is preliminary data.</text>
</comment>
<organism evidence="2 4">
    <name type="scientific">Eisenbergiella tayi</name>
    <dbReference type="NCBI Taxonomy" id="1432052"/>
    <lineage>
        <taxon>Bacteria</taxon>
        <taxon>Bacillati</taxon>
        <taxon>Bacillota</taxon>
        <taxon>Clostridia</taxon>
        <taxon>Lachnospirales</taxon>
        <taxon>Lachnospiraceae</taxon>
        <taxon>Eisenbergiella</taxon>
    </lineage>
</organism>
<reference evidence="2 4" key="2">
    <citation type="submission" date="2016-08" db="EMBL/GenBank/DDBJ databases">
        <authorList>
            <person name="Seilhamer J.J."/>
        </authorList>
    </citation>
    <scope>NUCLEOTIDE SEQUENCE [LARGE SCALE GENOMIC DNA]</scope>
    <source>
        <strain evidence="2 4">NML150140-1</strain>
    </source>
</reference>
<proteinExistence type="predicted"/>
<sequence length="351" mass="40809">MPNEKDAVIKKFLEKPENFSDLFNGSLFQGKQVLKADMLGDLPGESMISFTDKEGKKVSARRYRDVIRKASGRTTYAVFAVEGQEKTHYAMPVREMVYDALNYAAQVKVISDKHRRDKDYRDSSEFLSGLLREDRLAPVITICLYYGTEEWEGPRELYDLLDIPEEYEDMKPFMSNYKVNLVQPTDVEPENFRTDLKLIFSLLAMSSDGMGMRKYIQEHSEEFSHIPYETYDCLRELLHVDKWWKAESKIEKGEVDMCRALEEIAEMARQEGKSEGKMEGKLEGRIEGQENGEQIMLIKFVTRKLLKGKQEEEIALELDEDRDTVTRICRAAAKFAPEYDSEAIYREMKKL</sequence>
<evidence type="ECO:0000313" key="3">
    <source>
        <dbReference type="EMBL" id="ODR60259.1"/>
    </source>
</evidence>
<keyword evidence="5" id="KW-1185">Reference proteome</keyword>
<dbReference type="Proteomes" id="UP000094869">
    <property type="component" value="Unassembled WGS sequence"/>
</dbReference>
<evidence type="ECO:0000313" key="5">
    <source>
        <dbReference type="Proteomes" id="UP000094869"/>
    </source>
</evidence>
<protein>
    <recommendedName>
        <fullName evidence="1">Transposase (putative) YhgA-like domain-containing protein</fullName>
    </recommendedName>
</protein>
<gene>
    <name evidence="2" type="ORF">BEI59_35340</name>
    <name evidence="3" type="ORF">BEI63_04905</name>
</gene>
<dbReference type="EMBL" id="MEHD01000012">
    <property type="protein sequence ID" value="ODR60259.1"/>
    <property type="molecule type" value="Genomic_DNA"/>
</dbReference>
<name>A0A1E3U5Q9_9FIRM</name>
<evidence type="ECO:0000313" key="2">
    <source>
        <dbReference type="EMBL" id="ODR36536.1"/>
    </source>
</evidence>
<dbReference type="RefSeq" id="WP_069411168.1">
    <property type="nucleotide sequence ID" value="NZ_JAQCZP010000053.1"/>
</dbReference>
<dbReference type="InterPro" id="IPR006842">
    <property type="entry name" value="Transposase_31"/>
</dbReference>
<dbReference type="AlphaFoldDB" id="A0A1E3U5Q9"/>
<reference evidence="3 5" key="1">
    <citation type="submission" date="2016-08" db="EMBL/GenBank/DDBJ databases">
        <title>Characterization of Isolates of Eisenbergiella tayi Derived from Blood Cultures, Using Whole Genome Sequencing.</title>
        <authorList>
            <person name="Bernier A.-M."/>
            <person name="Burdz T."/>
            <person name="Wiebe D."/>
            <person name="Bernard K."/>
        </authorList>
    </citation>
    <scope>NUCLEOTIDE SEQUENCE [LARGE SCALE GENOMIC DNA]</scope>
    <source>
        <strain evidence="3 5">NML120146</strain>
    </source>
</reference>
<dbReference type="EMBL" id="MEHA01000051">
    <property type="protein sequence ID" value="ODR36536.1"/>
    <property type="molecule type" value="Genomic_DNA"/>
</dbReference>
<dbReference type="Pfam" id="PF04754">
    <property type="entry name" value="Transposase_31"/>
    <property type="match status" value="1"/>
</dbReference>
<dbReference type="OrthoDB" id="2066427at2"/>
<evidence type="ECO:0000313" key="4">
    <source>
        <dbReference type="Proteomes" id="UP000094271"/>
    </source>
</evidence>
<dbReference type="Proteomes" id="UP000094271">
    <property type="component" value="Unassembled WGS sequence"/>
</dbReference>
<accession>A0A1E3U5Q9</accession>
<evidence type="ECO:0000259" key="1">
    <source>
        <dbReference type="Pfam" id="PF04754"/>
    </source>
</evidence>